<dbReference type="EMBL" id="JTDY01008456">
    <property type="protein sequence ID" value="KOB64560.1"/>
    <property type="molecule type" value="Genomic_DNA"/>
</dbReference>
<reference evidence="1 2" key="1">
    <citation type="journal article" date="2015" name="Genome Biol. Evol.">
        <title>The genome of winter moth (Operophtera brumata) provides a genomic perspective on sexual dimorphism and phenology.</title>
        <authorList>
            <person name="Derks M.F."/>
            <person name="Smit S."/>
            <person name="Salis L."/>
            <person name="Schijlen E."/>
            <person name="Bossers A."/>
            <person name="Mateman C."/>
            <person name="Pijl A.S."/>
            <person name="de Ridder D."/>
            <person name="Groenen M.A."/>
            <person name="Visser M.E."/>
            <person name="Megens H.J."/>
        </authorList>
    </citation>
    <scope>NUCLEOTIDE SEQUENCE [LARGE SCALE GENOMIC DNA]</scope>
    <source>
        <strain evidence="1">WM2013NL</strain>
        <tissue evidence="1">Head and thorax</tissue>
    </source>
</reference>
<organism evidence="1 2">
    <name type="scientific">Operophtera brumata</name>
    <name type="common">Winter moth</name>
    <name type="synonym">Phalaena brumata</name>
    <dbReference type="NCBI Taxonomy" id="104452"/>
    <lineage>
        <taxon>Eukaryota</taxon>
        <taxon>Metazoa</taxon>
        <taxon>Ecdysozoa</taxon>
        <taxon>Arthropoda</taxon>
        <taxon>Hexapoda</taxon>
        <taxon>Insecta</taxon>
        <taxon>Pterygota</taxon>
        <taxon>Neoptera</taxon>
        <taxon>Endopterygota</taxon>
        <taxon>Lepidoptera</taxon>
        <taxon>Glossata</taxon>
        <taxon>Ditrysia</taxon>
        <taxon>Geometroidea</taxon>
        <taxon>Geometridae</taxon>
        <taxon>Larentiinae</taxon>
        <taxon>Operophtera</taxon>
    </lineage>
</organism>
<evidence type="ECO:0000313" key="1">
    <source>
        <dbReference type="EMBL" id="KOB64560.1"/>
    </source>
</evidence>
<dbReference type="Proteomes" id="UP000037510">
    <property type="component" value="Unassembled WGS sequence"/>
</dbReference>
<keyword evidence="2" id="KW-1185">Reference proteome</keyword>
<name>A0A0L7KN62_OPEBR</name>
<protein>
    <recommendedName>
        <fullName evidence="3">MD-2-related lipid-recognition domain-containing protein</fullName>
    </recommendedName>
</protein>
<comment type="caution">
    <text evidence="1">The sequence shown here is derived from an EMBL/GenBank/DDBJ whole genome shotgun (WGS) entry which is preliminary data.</text>
</comment>
<evidence type="ECO:0000313" key="2">
    <source>
        <dbReference type="Proteomes" id="UP000037510"/>
    </source>
</evidence>
<proteinExistence type="predicted"/>
<dbReference type="AlphaFoldDB" id="A0A0L7KN62"/>
<evidence type="ECO:0008006" key="3">
    <source>
        <dbReference type="Google" id="ProtNLM"/>
    </source>
</evidence>
<sequence>MALADDWMTVRILLSAPIREPHRRRSLLVDLGPYNVEYQNFDACKGPKAKNDTVMTTVMDENAVGIVNFTFFADTKFDEIKIYVHNIKDNKKNFLWSYKLNEPCKHYSGFYNCNLNFKEVTSSYLGPSFFYGSYFFKAYLTSKKGNIGCFDVTVVLSKKK</sequence>
<gene>
    <name evidence="1" type="ORF">OBRU01_24058</name>
</gene>
<accession>A0A0L7KN62</accession>